<dbReference type="eggNOG" id="COG0201">
    <property type="taxonomic scope" value="Bacteria"/>
</dbReference>
<protein>
    <recommendedName>
        <fullName evidence="9 10">Protein translocase subunit SecY</fullName>
    </recommendedName>
</protein>
<evidence type="ECO:0000256" key="7">
    <source>
        <dbReference type="ARBA" id="ARBA00023010"/>
    </source>
</evidence>
<feature type="transmembrane region" description="Helical" evidence="10">
    <location>
        <begin position="274"/>
        <end position="295"/>
    </location>
</feature>
<dbReference type="GO" id="GO:0006616">
    <property type="term" value="P:SRP-dependent cotranslational protein targeting to membrane, translocation"/>
    <property type="evidence" value="ECO:0000318"/>
    <property type="project" value="GO_Central"/>
</dbReference>
<proteinExistence type="inferred from homology"/>
<dbReference type="GO" id="GO:0031522">
    <property type="term" value="C:cell envelope Sec protein transport complex"/>
    <property type="evidence" value="ECO:0000318"/>
    <property type="project" value="GO_Central"/>
</dbReference>
<evidence type="ECO:0000256" key="12">
    <source>
        <dbReference type="RuleBase" id="RU003484"/>
    </source>
</evidence>
<evidence type="ECO:0000256" key="10">
    <source>
        <dbReference type="HAMAP-Rule" id="MF_01465"/>
    </source>
</evidence>
<dbReference type="PATRIC" id="fig|251221.4.peg.1422"/>
<dbReference type="InParanoid" id="Q7NKT4"/>
<keyword evidence="3 10" id="KW-0813">Transport</keyword>
<sequence length="433" mass="47609">MERGRERQLSAQETFAQMASASGLRRRLLFTLGLLVLSRIGIYIPLPEINQAAFQQATQNNAIIGFLNIFAGGGFTTLGVFMLGILPYINASIIMQLLVPVFPKLEDLQKNEGEQGRRQIAQYTRYLALGWAIIQSIGVAIYIKPFVADWSPLFVIQTTLALTAGAIFVMWLGELITEKGIGNGASLLIFVSIVSSLPTAFSQTFQLLQADSSRVAGVVVLLLVFLAMIVGIVFVQEGTRRIPIISARRQVGPRRQQYQQQQTSYLPLRVNQGGVMPIIFASSLLYLPLTFAQFARNATVDQVVNAISSGWIHNILYLVLILFFSFFYATLIINPEDVSKNLKRMGSSIPGVRPGTATSEYIAKVMNRLTFLGAIFLSAVAIIPTFVEQGTGITTFNGLGATSLLILVGVAIDTVRQIQTYVISQRYEGMVKR</sequence>
<dbReference type="InterPro" id="IPR030659">
    <property type="entry name" value="SecY_CS"/>
</dbReference>
<reference evidence="14 15" key="2">
    <citation type="journal article" date="2003" name="DNA Res.">
        <title>Complete genome structure of Gloeobacter violaceus PCC 7421, a cyanobacterium that lacks thylakoids (supplement).</title>
        <authorList>
            <person name="Nakamura Y."/>
            <person name="Kaneko T."/>
            <person name="Sato S."/>
            <person name="Mimuro M."/>
            <person name="Miyashita H."/>
            <person name="Tsuchiya T."/>
            <person name="Sasamoto S."/>
            <person name="Watanabe A."/>
            <person name="Kawashima K."/>
            <person name="Kishida Y."/>
            <person name="Kiyokawa C."/>
            <person name="Kohara M."/>
            <person name="Matsumoto M."/>
            <person name="Matsuno A."/>
            <person name="Nakazaki N."/>
            <person name="Shimpo S."/>
            <person name="Takeuchi C."/>
            <person name="Yamada M."/>
            <person name="Tabata S."/>
        </authorList>
    </citation>
    <scope>NUCLEOTIDE SEQUENCE [LARGE SCALE GENOMIC DNA]</scope>
    <source>
        <strain evidence="15">ATCC 29082 / PCC 7421</strain>
    </source>
</reference>
<dbReference type="RefSeq" id="WP_011141393.1">
    <property type="nucleotide sequence ID" value="NC_005125.1"/>
</dbReference>
<dbReference type="SUPFAM" id="SSF103491">
    <property type="entry name" value="Preprotein translocase SecY subunit"/>
    <property type="match status" value="1"/>
</dbReference>
<dbReference type="InterPro" id="IPR026593">
    <property type="entry name" value="SecY"/>
</dbReference>
<dbReference type="PRINTS" id="PR00303">
    <property type="entry name" value="SECYTRNLCASE"/>
</dbReference>
<dbReference type="PIRSF" id="PIRSF004557">
    <property type="entry name" value="SecY"/>
    <property type="match status" value="1"/>
</dbReference>
<evidence type="ECO:0000256" key="11">
    <source>
        <dbReference type="RuleBase" id="RU000537"/>
    </source>
</evidence>
<feature type="transmembrane region" description="Helical" evidence="10">
    <location>
        <begin position="315"/>
        <end position="334"/>
    </location>
</feature>
<comment type="subunit">
    <text evidence="10">Component of the Sec protein translocase complex. Heterotrimer consisting of SecY, SecE and SecG subunits. The heterotrimers can form oligomers, although 1 heterotrimer is thought to be able to translocate proteins. Interacts with the ribosome. Interacts with SecDF, and other proteins may be involved. Interacts with SecA.</text>
</comment>
<feature type="transmembrane region" description="Helical" evidence="10">
    <location>
        <begin position="369"/>
        <end position="387"/>
    </location>
</feature>
<dbReference type="AlphaFoldDB" id="Q7NKT4"/>
<dbReference type="Gene3D" id="1.10.3370.10">
    <property type="entry name" value="SecY subunit domain"/>
    <property type="match status" value="1"/>
</dbReference>
<feature type="transmembrane region" description="Helical" evidence="10">
    <location>
        <begin position="185"/>
        <end position="203"/>
    </location>
</feature>
<dbReference type="PhylomeDB" id="Q7NKT4"/>
<dbReference type="PROSITE" id="PS00756">
    <property type="entry name" value="SECY_2"/>
    <property type="match status" value="1"/>
</dbReference>
<dbReference type="NCBIfam" id="TIGR00967">
    <property type="entry name" value="3a0501s007"/>
    <property type="match status" value="1"/>
</dbReference>
<keyword evidence="10" id="KW-1003">Cell membrane</keyword>
<dbReference type="Proteomes" id="UP000000557">
    <property type="component" value="Chromosome"/>
</dbReference>
<dbReference type="GO" id="GO:0005048">
    <property type="term" value="F:signal sequence binding"/>
    <property type="evidence" value="ECO:0000318"/>
    <property type="project" value="GO_Central"/>
</dbReference>
<feature type="transmembrane region" description="Helical" evidence="10">
    <location>
        <begin position="215"/>
        <end position="235"/>
    </location>
</feature>
<evidence type="ECO:0000256" key="1">
    <source>
        <dbReference type="ARBA" id="ARBA00004141"/>
    </source>
</evidence>
<comment type="similarity">
    <text evidence="2 10 13">Belongs to the SecY/SEC61-alpha family.</text>
</comment>
<keyword evidence="7 10" id="KW-0811">Translocation</keyword>
<dbReference type="Pfam" id="PF00344">
    <property type="entry name" value="SecY"/>
    <property type="match status" value="1"/>
</dbReference>
<dbReference type="HOGENOM" id="CLU_030313_0_0_3"/>
<dbReference type="FunCoup" id="Q7NKT4">
    <property type="interactions" value="358"/>
</dbReference>
<feature type="transmembrane region" description="Helical" evidence="10">
    <location>
        <begin position="393"/>
        <end position="412"/>
    </location>
</feature>
<keyword evidence="4 10" id="KW-0812">Transmembrane</keyword>
<evidence type="ECO:0000313" key="14">
    <source>
        <dbReference type="EMBL" id="BAC89334.1"/>
    </source>
</evidence>
<evidence type="ECO:0000256" key="13">
    <source>
        <dbReference type="RuleBase" id="RU004349"/>
    </source>
</evidence>
<dbReference type="PROSITE" id="PS00755">
    <property type="entry name" value="SECY_1"/>
    <property type="match status" value="1"/>
</dbReference>
<dbReference type="PANTHER" id="PTHR10906">
    <property type="entry name" value="SECY/SEC61-ALPHA FAMILY MEMBER"/>
    <property type="match status" value="1"/>
</dbReference>
<dbReference type="STRING" id="251221.gene:10758876"/>
<keyword evidence="10" id="KW-0997">Cell inner membrane</keyword>
<feature type="transmembrane region" description="Helical" evidence="10">
    <location>
        <begin position="28"/>
        <end position="46"/>
    </location>
</feature>
<dbReference type="KEGG" id="gvi:gll1393"/>
<evidence type="ECO:0000256" key="4">
    <source>
        <dbReference type="ARBA" id="ARBA00022692"/>
    </source>
</evidence>
<dbReference type="EnsemblBacteria" id="BAC89334">
    <property type="protein sequence ID" value="BAC89334"/>
    <property type="gene ID" value="BAC89334"/>
</dbReference>
<dbReference type="EMBL" id="BA000045">
    <property type="protein sequence ID" value="BAC89334.1"/>
    <property type="molecule type" value="Genomic_DNA"/>
</dbReference>
<dbReference type="OrthoDB" id="9809248at2"/>
<dbReference type="InterPro" id="IPR023201">
    <property type="entry name" value="SecY_dom_sf"/>
</dbReference>
<keyword evidence="8 10" id="KW-0472">Membrane</keyword>
<dbReference type="GO" id="GO:0005886">
    <property type="term" value="C:plasma membrane"/>
    <property type="evidence" value="ECO:0000318"/>
    <property type="project" value="GO_Central"/>
</dbReference>
<evidence type="ECO:0000256" key="3">
    <source>
        <dbReference type="ARBA" id="ARBA00022448"/>
    </source>
</evidence>
<keyword evidence="15" id="KW-1185">Reference proteome</keyword>
<feature type="transmembrane region" description="Helical" evidence="10">
    <location>
        <begin position="126"/>
        <end position="147"/>
    </location>
</feature>
<dbReference type="InterPro" id="IPR002208">
    <property type="entry name" value="SecY/SEC61-alpha"/>
</dbReference>
<accession>Q7NKT4</accession>
<evidence type="ECO:0000256" key="2">
    <source>
        <dbReference type="ARBA" id="ARBA00005751"/>
    </source>
</evidence>
<dbReference type="FunFam" id="1.10.3370.10:FF:000001">
    <property type="entry name" value="Preprotein translocase subunit SecY"/>
    <property type="match status" value="1"/>
</dbReference>
<reference evidence="14 15" key="1">
    <citation type="journal article" date="2003" name="DNA Res.">
        <title>Complete genome structure of Gloeobacter violaceus PCC 7421, a cyanobacterium that lacks thylakoids.</title>
        <authorList>
            <person name="Nakamura Y."/>
            <person name="Kaneko T."/>
            <person name="Sato S."/>
            <person name="Mimuro M."/>
            <person name="Miyashita H."/>
            <person name="Tsuchiya T."/>
            <person name="Sasamoto S."/>
            <person name="Watanabe A."/>
            <person name="Kawashima K."/>
            <person name="Kishida Y."/>
            <person name="Kiyokawa C."/>
            <person name="Kohara M."/>
            <person name="Matsumoto M."/>
            <person name="Matsuno A."/>
            <person name="Nakazaki N."/>
            <person name="Shimpo S."/>
            <person name="Takeuchi C."/>
            <person name="Yamada M."/>
            <person name="Tabata S."/>
        </authorList>
    </citation>
    <scope>NUCLEOTIDE SEQUENCE [LARGE SCALE GENOMIC DNA]</scope>
    <source>
        <strain evidence="15">ATCC 29082 / PCC 7421</strain>
    </source>
</reference>
<evidence type="ECO:0000256" key="9">
    <source>
        <dbReference type="ARBA" id="ARBA00039733"/>
    </source>
</evidence>
<comment type="function">
    <text evidence="10 11">The central subunit of the protein translocation channel SecYEG. Consists of two halves formed by TMs 1-5 and 6-10. These two domains form a lateral gate at the front which open onto the bilayer between TMs 2 and 7, and are clamped together by SecE at the back. The channel is closed by both a pore ring composed of hydrophobic SecY resides and a short helix (helix 2A) on the extracellular side of the membrane which forms a plug. The plug probably moves laterally to allow the channel to open. The ring and the pore may move independently.</text>
</comment>
<evidence type="ECO:0000313" key="15">
    <source>
        <dbReference type="Proteomes" id="UP000000557"/>
    </source>
</evidence>
<gene>
    <name evidence="10 14" type="primary">secY</name>
</gene>
<dbReference type="HAMAP" id="MF_01465">
    <property type="entry name" value="SecY"/>
    <property type="match status" value="1"/>
</dbReference>
<evidence type="ECO:0000256" key="8">
    <source>
        <dbReference type="ARBA" id="ARBA00023136"/>
    </source>
</evidence>
<keyword evidence="6 10" id="KW-1133">Transmembrane helix</keyword>
<name>Q7NKT4_GLOVI</name>
<evidence type="ECO:0000256" key="6">
    <source>
        <dbReference type="ARBA" id="ARBA00022989"/>
    </source>
</evidence>
<evidence type="ECO:0000256" key="5">
    <source>
        <dbReference type="ARBA" id="ARBA00022927"/>
    </source>
</evidence>
<feature type="transmembrane region" description="Helical" evidence="10">
    <location>
        <begin position="153"/>
        <end position="173"/>
    </location>
</feature>
<keyword evidence="5 10" id="KW-0653">Protein transport</keyword>
<organism evidence="14 15">
    <name type="scientific">Gloeobacter violaceus (strain ATCC 29082 / PCC 7421)</name>
    <dbReference type="NCBI Taxonomy" id="251221"/>
    <lineage>
        <taxon>Bacteria</taxon>
        <taxon>Bacillati</taxon>
        <taxon>Cyanobacteriota</taxon>
        <taxon>Cyanophyceae</taxon>
        <taxon>Gloeobacterales</taxon>
        <taxon>Gloeobacteraceae</taxon>
        <taxon>Gloeobacter</taxon>
    </lineage>
</organism>
<dbReference type="GO" id="GO:0043952">
    <property type="term" value="P:protein transport by the Sec complex"/>
    <property type="evidence" value="ECO:0007669"/>
    <property type="project" value="UniProtKB-UniRule"/>
</dbReference>
<comment type="subcellular location">
    <subcellularLocation>
        <location evidence="10">Cell inner membrane</location>
        <topology evidence="10">Multi-pass membrane protein</topology>
    </subcellularLocation>
    <subcellularLocation>
        <location evidence="1 12">Membrane</location>
        <topology evidence="1 12">Multi-pass membrane protein</topology>
    </subcellularLocation>
</comment>
<feature type="transmembrane region" description="Helical" evidence="10">
    <location>
        <begin position="66"/>
        <end position="89"/>
    </location>
</feature>
<dbReference type="GO" id="GO:0008320">
    <property type="term" value="F:protein transmembrane transporter activity"/>
    <property type="evidence" value="ECO:0000318"/>
    <property type="project" value="GO_Central"/>
</dbReference>